<comment type="caution">
    <text evidence="1">The sequence shown here is derived from an EMBL/GenBank/DDBJ whole genome shotgun (WGS) entry which is preliminary data.</text>
</comment>
<protein>
    <submittedName>
        <fullName evidence="1">Uncharacterized protein</fullName>
    </submittedName>
</protein>
<gene>
    <name evidence="1" type="ORF">O0554_17195</name>
</gene>
<reference evidence="1" key="1">
    <citation type="submission" date="2022-09" db="EMBL/GenBank/DDBJ databases">
        <title>Genome analysis and characterization of larvicidal activity of Brevibacillus strains.</title>
        <authorList>
            <person name="Patrusheva E.V."/>
            <person name="Izotova A.O."/>
            <person name="Toshchakov S.V."/>
            <person name="Sineoky S.P."/>
        </authorList>
    </citation>
    <scope>NUCLEOTIDE SEQUENCE</scope>
    <source>
        <strain evidence="1">VKPM_B-13247</strain>
    </source>
</reference>
<name>A0AAP3G8J2_BRELA</name>
<sequence>MAFRRKKIKDKETGEFIASPVTCSICKEKRAFTTLHGNVRHGGKTCCDDCFWTIKIEVEREEERNRNYEMSEADYQTWGRL</sequence>
<dbReference type="AlphaFoldDB" id="A0AAP3G8J2"/>
<accession>A0AAP3G8J2</accession>
<dbReference type="Proteomes" id="UP001077662">
    <property type="component" value="Unassembled WGS sequence"/>
</dbReference>
<evidence type="ECO:0000313" key="1">
    <source>
        <dbReference type="EMBL" id="MCZ0808623.1"/>
    </source>
</evidence>
<evidence type="ECO:0000313" key="2">
    <source>
        <dbReference type="Proteomes" id="UP001077662"/>
    </source>
</evidence>
<organism evidence="1 2">
    <name type="scientific">Brevibacillus laterosporus</name>
    <name type="common">Bacillus laterosporus</name>
    <dbReference type="NCBI Taxonomy" id="1465"/>
    <lineage>
        <taxon>Bacteria</taxon>
        <taxon>Bacillati</taxon>
        <taxon>Bacillota</taxon>
        <taxon>Bacilli</taxon>
        <taxon>Bacillales</taxon>
        <taxon>Paenibacillaceae</taxon>
        <taxon>Brevibacillus</taxon>
    </lineage>
</organism>
<proteinExistence type="predicted"/>
<dbReference type="EMBL" id="JAPTNE010000023">
    <property type="protein sequence ID" value="MCZ0808623.1"/>
    <property type="molecule type" value="Genomic_DNA"/>
</dbReference>
<dbReference type="RefSeq" id="WP_258434132.1">
    <property type="nucleotide sequence ID" value="NZ_JANSGW010000023.1"/>
</dbReference>